<accession>A0ACC0DET2</accession>
<evidence type="ECO:0000313" key="2">
    <source>
        <dbReference type="Proteomes" id="UP001497680"/>
    </source>
</evidence>
<proteinExistence type="predicted"/>
<sequence>MESNEREPIIPAQGNGAVGGPTVEQVVVQNADGLVEGSRVKDVHGAEEVLAAPRASHAQQTVGNDGTRQNEPLFERVRGVMPPDGEHCTEDHLNALFALGDGSRVLKPFEGLPPWAIPLPKSARERKEIEQMIFQDETKIGMGLSVHIDFGKSGDPATGERHWMKLRPINMITDQHRRVYFVLWNAFDLLMAWVSHRTPNGKMIPIVLVISEYKEHVFAEAPVRALRSMKKIEPNHGRAAADTKDDNEENKTDEDSTNDNPGDNYEDEEDVTHAEDEASEEDAENDDTDVDEDASNYAPTPKAEKFRDASESKSESSSDSSSASGSLSPEAPPTRRSTRHTITSTIKKPLVVMGPSTRTRAQLKAEKLFLEKANRSTAPSPESSDGIRAPPSSTQRKRGRASPSPSDSSSDEPLIKKLRQSGRRLRSHDGRVNNTETTASSFQVDSQEVRPRPATGPATVQDNTVTTAAQEEEY</sequence>
<comment type="caution">
    <text evidence="1">The sequence shown here is derived from an EMBL/GenBank/DDBJ whole genome shotgun (WGS) entry which is preliminary data.</text>
</comment>
<dbReference type="EMBL" id="MU394288">
    <property type="protein sequence ID" value="KAI6091073.1"/>
    <property type="molecule type" value="Genomic_DNA"/>
</dbReference>
<gene>
    <name evidence="1" type="ORF">F4821DRAFT_255359</name>
</gene>
<keyword evidence="2" id="KW-1185">Reference proteome</keyword>
<protein>
    <submittedName>
        <fullName evidence="1">Uncharacterized protein</fullName>
    </submittedName>
</protein>
<organism evidence="1 2">
    <name type="scientific">Hypoxylon rubiginosum</name>
    <dbReference type="NCBI Taxonomy" id="110542"/>
    <lineage>
        <taxon>Eukaryota</taxon>
        <taxon>Fungi</taxon>
        <taxon>Dikarya</taxon>
        <taxon>Ascomycota</taxon>
        <taxon>Pezizomycotina</taxon>
        <taxon>Sordariomycetes</taxon>
        <taxon>Xylariomycetidae</taxon>
        <taxon>Xylariales</taxon>
        <taxon>Hypoxylaceae</taxon>
        <taxon>Hypoxylon</taxon>
    </lineage>
</organism>
<name>A0ACC0DET2_9PEZI</name>
<reference evidence="1 2" key="1">
    <citation type="journal article" date="2022" name="New Phytol.">
        <title>Ecological generalism drives hyperdiversity of secondary metabolite gene clusters in xylarialean endophytes.</title>
        <authorList>
            <person name="Franco M.E.E."/>
            <person name="Wisecaver J.H."/>
            <person name="Arnold A.E."/>
            <person name="Ju Y.M."/>
            <person name="Slot J.C."/>
            <person name="Ahrendt S."/>
            <person name="Moore L.P."/>
            <person name="Eastman K.E."/>
            <person name="Scott K."/>
            <person name="Konkel Z."/>
            <person name="Mondo S.J."/>
            <person name="Kuo A."/>
            <person name="Hayes R.D."/>
            <person name="Haridas S."/>
            <person name="Andreopoulos B."/>
            <person name="Riley R."/>
            <person name="LaButti K."/>
            <person name="Pangilinan J."/>
            <person name="Lipzen A."/>
            <person name="Amirebrahimi M."/>
            <person name="Yan J."/>
            <person name="Adam C."/>
            <person name="Keymanesh K."/>
            <person name="Ng V."/>
            <person name="Louie K."/>
            <person name="Northen T."/>
            <person name="Drula E."/>
            <person name="Henrissat B."/>
            <person name="Hsieh H.M."/>
            <person name="Youens-Clark K."/>
            <person name="Lutzoni F."/>
            <person name="Miadlikowska J."/>
            <person name="Eastwood D.C."/>
            <person name="Hamelin R.C."/>
            <person name="Grigoriev I.V."/>
            <person name="U'Ren J.M."/>
        </authorList>
    </citation>
    <scope>NUCLEOTIDE SEQUENCE [LARGE SCALE GENOMIC DNA]</scope>
    <source>
        <strain evidence="1 2">ER1909</strain>
    </source>
</reference>
<dbReference type="Proteomes" id="UP001497680">
    <property type="component" value="Unassembled WGS sequence"/>
</dbReference>
<evidence type="ECO:0000313" key="1">
    <source>
        <dbReference type="EMBL" id="KAI6091073.1"/>
    </source>
</evidence>